<proteinExistence type="inferred from homology"/>
<dbReference type="PANTHER" id="PTHR12042">
    <property type="entry name" value="LACTOSYLCERAMIDE 4-ALPHA-GALACTOSYLTRANSFERASE ALPHA- 1,4-GALACTOSYLTRANSFERASE"/>
    <property type="match status" value="1"/>
</dbReference>
<feature type="domain" description="Alpha 1,4-glycosyltransferase" evidence="3">
    <location>
        <begin position="2"/>
        <end position="88"/>
    </location>
</feature>
<evidence type="ECO:0000256" key="1">
    <source>
        <dbReference type="ARBA" id="ARBA00009003"/>
    </source>
</evidence>
<keyword evidence="2" id="KW-0808">Transferase</keyword>
<dbReference type="GO" id="GO:0006688">
    <property type="term" value="P:glycosphingolipid biosynthetic process"/>
    <property type="evidence" value="ECO:0007669"/>
    <property type="project" value="TreeGrafter"/>
</dbReference>
<evidence type="ECO:0000313" key="5">
    <source>
        <dbReference type="Proteomes" id="UP000183832"/>
    </source>
</evidence>
<evidence type="ECO:0000259" key="3">
    <source>
        <dbReference type="Pfam" id="PF04572"/>
    </source>
</evidence>
<evidence type="ECO:0000256" key="2">
    <source>
        <dbReference type="ARBA" id="ARBA00022679"/>
    </source>
</evidence>
<sequence>MIQNFNQTCWGNNGLMTRLLQLLCNATKTSEMIEKGNCHGFNALPIDVFYPIRVIKFPKLFLNSTVKAAMESMKYSYFIHTWSAVSKKFL</sequence>
<reference evidence="4 5" key="1">
    <citation type="submission" date="2015-04" db="EMBL/GenBank/DDBJ databases">
        <authorList>
            <person name="Syromyatnikov M.Y."/>
            <person name="Popov V.N."/>
        </authorList>
    </citation>
    <scope>NUCLEOTIDE SEQUENCE [LARGE SCALE GENOMIC DNA]</scope>
</reference>
<dbReference type="EMBL" id="CVRI01000057">
    <property type="protein sequence ID" value="CRL02180.1"/>
    <property type="molecule type" value="Genomic_DNA"/>
</dbReference>
<dbReference type="PANTHER" id="PTHR12042:SF21">
    <property type="entry name" value="ALPHA1,4-GALACTOSYLTRANSFERASE 1-RELATED"/>
    <property type="match status" value="1"/>
</dbReference>
<dbReference type="Proteomes" id="UP000183832">
    <property type="component" value="Unassembled WGS sequence"/>
</dbReference>
<dbReference type="GO" id="GO:0016758">
    <property type="term" value="F:hexosyltransferase activity"/>
    <property type="evidence" value="ECO:0007669"/>
    <property type="project" value="TreeGrafter"/>
</dbReference>
<dbReference type="InterPro" id="IPR051981">
    <property type="entry name" value="Glycosyltransf_32"/>
</dbReference>
<accession>A0A1J1IRJ8</accession>
<dbReference type="GO" id="GO:0016020">
    <property type="term" value="C:membrane"/>
    <property type="evidence" value="ECO:0007669"/>
    <property type="project" value="GOC"/>
</dbReference>
<protein>
    <submittedName>
        <fullName evidence="4">CLUMA_CG015604, isoform A</fullName>
    </submittedName>
</protein>
<organism evidence="4 5">
    <name type="scientific">Clunio marinus</name>
    <dbReference type="NCBI Taxonomy" id="568069"/>
    <lineage>
        <taxon>Eukaryota</taxon>
        <taxon>Metazoa</taxon>
        <taxon>Ecdysozoa</taxon>
        <taxon>Arthropoda</taxon>
        <taxon>Hexapoda</taxon>
        <taxon>Insecta</taxon>
        <taxon>Pterygota</taxon>
        <taxon>Neoptera</taxon>
        <taxon>Endopterygota</taxon>
        <taxon>Diptera</taxon>
        <taxon>Nematocera</taxon>
        <taxon>Chironomoidea</taxon>
        <taxon>Chironomidae</taxon>
        <taxon>Clunio</taxon>
    </lineage>
</organism>
<keyword evidence="5" id="KW-1185">Reference proteome</keyword>
<name>A0A1J1IRJ8_9DIPT</name>
<dbReference type="Pfam" id="PF04572">
    <property type="entry name" value="Gb3_synth"/>
    <property type="match status" value="1"/>
</dbReference>
<dbReference type="InterPro" id="IPR007652">
    <property type="entry name" value="A1-4-GlycosylTfrase_dom"/>
</dbReference>
<evidence type="ECO:0000313" key="4">
    <source>
        <dbReference type="EMBL" id="CRL02180.1"/>
    </source>
</evidence>
<dbReference type="AlphaFoldDB" id="A0A1J1IRJ8"/>
<comment type="similarity">
    <text evidence="1">Belongs to the glycosyltransferase 32 family.</text>
</comment>
<gene>
    <name evidence="4" type="ORF">CLUMA_CG015604</name>
</gene>